<protein>
    <recommendedName>
        <fullName evidence="2">DUF1996 domain-containing protein</fullName>
    </recommendedName>
</protein>
<feature type="domain" description="DUF1996" evidence="2">
    <location>
        <begin position="54"/>
        <end position="309"/>
    </location>
</feature>
<dbReference type="EMBL" id="MU004656">
    <property type="protein sequence ID" value="KAF2647219.1"/>
    <property type="molecule type" value="Genomic_DNA"/>
</dbReference>
<dbReference type="Pfam" id="PF09362">
    <property type="entry name" value="DUF1996"/>
    <property type="match status" value="1"/>
</dbReference>
<name>A0A6A6SHH7_9PLEO</name>
<dbReference type="InterPro" id="IPR018535">
    <property type="entry name" value="DUF1996"/>
</dbReference>
<evidence type="ECO:0000259" key="2">
    <source>
        <dbReference type="Pfam" id="PF09362"/>
    </source>
</evidence>
<proteinExistence type="predicted"/>
<dbReference type="PANTHER" id="PTHR43662:SF6">
    <property type="entry name" value="DUF1996 DOMAIN-CONTAINING PROTEIN"/>
    <property type="match status" value="1"/>
</dbReference>
<feature type="signal peptide" evidence="1">
    <location>
        <begin position="1"/>
        <end position="18"/>
    </location>
</feature>
<dbReference type="OrthoDB" id="74764at2759"/>
<evidence type="ECO:0000313" key="4">
    <source>
        <dbReference type="Proteomes" id="UP000799324"/>
    </source>
</evidence>
<gene>
    <name evidence="3" type="ORF">K491DRAFT_322445</name>
</gene>
<feature type="chain" id="PRO_5025499369" description="DUF1996 domain-containing protein" evidence="1">
    <location>
        <begin position="19"/>
        <end position="365"/>
    </location>
</feature>
<evidence type="ECO:0000313" key="3">
    <source>
        <dbReference type="EMBL" id="KAF2647219.1"/>
    </source>
</evidence>
<keyword evidence="1" id="KW-0732">Signal</keyword>
<accession>A0A6A6SHH7</accession>
<organism evidence="3 4">
    <name type="scientific">Lophiostoma macrostomum CBS 122681</name>
    <dbReference type="NCBI Taxonomy" id="1314788"/>
    <lineage>
        <taxon>Eukaryota</taxon>
        <taxon>Fungi</taxon>
        <taxon>Dikarya</taxon>
        <taxon>Ascomycota</taxon>
        <taxon>Pezizomycotina</taxon>
        <taxon>Dothideomycetes</taxon>
        <taxon>Pleosporomycetidae</taxon>
        <taxon>Pleosporales</taxon>
        <taxon>Lophiostomataceae</taxon>
        <taxon>Lophiostoma</taxon>
    </lineage>
</organism>
<evidence type="ECO:0000256" key="1">
    <source>
        <dbReference type="SAM" id="SignalP"/>
    </source>
</evidence>
<dbReference type="PANTHER" id="PTHR43662">
    <property type="match status" value="1"/>
</dbReference>
<keyword evidence="4" id="KW-1185">Reference proteome</keyword>
<dbReference type="Proteomes" id="UP000799324">
    <property type="component" value="Unassembled WGS sequence"/>
</dbReference>
<sequence>MQLYSFLTLSTLAGSAVAQSGVDLDKPMLAGGGRRGPGAMLRFGCSQVVIERLDPLVNPDLKPSTHTHQVVGGNTFNESMPYTDIAKLSSCTTCHFLEDSSNYWTANIYFRARNGSYKRVPQIANQFNAGDSGGITLYYTSPNANVTTAFKPGFRMLTGDAMRRTSENLGKNMQQCYRCFTQPDFGGSMYSPCLDPKYDTDHLPQQPCAGGIRSNIIFPLCWDGKNLDSPNHRDHVAHPIGGPTQFALVNGTCPSTHPVKIPQLMFEVMWDTTSFNNKEDWPEDGSQPFVLSTGDTTGFGQHGDYVFGWKDNSLQRAMDEGCYLRNCTLLTEQAPKIKNQCNVPVTVDEDVNGWMSQLPGGGNGN</sequence>
<dbReference type="AlphaFoldDB" id="A0A6A6SHH7"/>
<reference evidence="3" key="1">
    <citation type="journal article" date="2020" name="Stud. Mycol.">
        <title>101 Dothideomycetes genomes: a test case for predicting lifestyles and emergence of pathogens.</title>
        <authorList>
            <person name="Haridas S."/>
            <person name="Albert R."/>
            <person name="Binder M."/>
            <person name="Bloem J."/>
            <person name="Labutti K."/>
            <person name="Salamov A."/>
            <person name="Andreopoulos B."/>
            <person name="Baker S."/>
            <person name="Barry K."/>
            <person name="Bills G."/>
            <person name="Bluhm B."/>
            <person name="Cannon C."/>
            <person name="Castanera R."/>
            <person name="Culley D."/>
            <person name="Daum C."/>
            <person name="Ezra D."/>
            <person name="Gonzalez J."/>
            <person name="Henrissat B."/>
            <person name="Kuo A."/>
            <person name="Liang C."/>
            <person name="Lipzen A."/>
            <person name="Lutzoni F."/>
            <person name="Magnuson J."/>
            <person name="Mondo S."/>
            <person name="Nolan M."/>
            <person name="Ohm R."/>
            <person name="Pangilinan J."/>
            <person name="Park H.-J."/>
            <person name="Ramirez L."/>
            <person name="Alfaro M."/>
            <person name="Sun H."/>
            <person name="Tritt A."/>
            <person name="Yoshinaga Y."/>
            <person name="Zwiers L.-H."/>
            <person name="Turgeon B."/>
            <person name="Goodwin S."/>
            <person name="Spatafora J."/>
            <person name="Crous P."/>
            <person name="Grigoriev I."/>
        </authorList>
    </citation>
    <scope>NUCLEOTIDE SEQUENCE</scope>
    <source>
        <strain evidence="3">CBS 122681</strain>
    </source>
</reference>